<dbReference type="AlphaFoldDB" id="A0A1R0GP77"/>
<dbReference type="STRING" id="133383.A0A1R0GP77"/>
<gene>
    <name evidence="4" type="ORF">AYI68_g7266</name>
</gene>
<dbReference type="Pfam" id="PF13639">
    <property type="entry name" value="zf-RING_2"/>
    <property type="match status" value="1"/>
</dbReference>
<keyword evidence="2" id="KW-0732">Signal</keyword>
<dbReference type="SUPFAM" id="SSF57850">
    <property type="entry name" value="RING/U-box"/>
    <property type="match status" value="1"/>
</dbReference>
<sequence>MKIVGFIVVLAHISLARVSIRKDVISEVGKNSIELDSSITYDYESSNVQSLSKESNFYDTSGILYLFQDPIECIPVPSNLPNNTNKNDRIALVSMKENCGMDVITDQLEMDGANGAILFHQEKTAFELKTDISEAYPKFKSPSFNSKISVSDLKKLKETKVTPEFISSNESDDICPKISPKTKKYNHKYMVLLQKFIKPEPPSSKNSKTCLVCIEDFIVGTKIRNLPCGHTFHVDCIDHWLLNKSSLCPICRVDTRKFLRENSIDSAISNHSIDEIIASQSRDLINANYIRN</sequence>
<protein>
    <submittedName>
        <fullName evidence="4">Receptor homology region, transmembrane domain-and RING domain-containing protein 3</fullName>
    </submittedName>
</protein>
<name>A0A1R0GP77_9FUNG</name>
<reference evidence="4 5" key="1">
    <citation type="journal article" date="2016" name="Mol. Biol. Evol.">
        <title>Genome-Wide Survey of Gut Fungi (Harpellales) Reveals the First Horizontally Transferred Ubiquitin Gene from a Mosquito Host.</title>
        <authorList>
            <person name="Wang Y."/>
            <person name="White M.M."/>
            <person name="Kvist S."/>
            <person name="Moncalvo J.M."/>
        </authorList>
    </citation>
    <scope>NUCLEOTIDE SEQUENCE [LARGE SCALE GENOMIC DNA]</scope>
    <source>
        <strain evidence="4 5">ALG-7-W6</strain>
    </source>
</reference>
<keyword evidence="1" id="KW-0862">Zinc</keyword>
<dbReference type="Proteomes" id="UP000187455">
    <property type="component" value="Unassembled WGS sequence"/>
</dbReference>
<keyword evidence="4" id="KW-0675">Receptor</keyword>
<dbReference type="InterPro" id="IPR013083">
    <property type="entry name" value="Znf_RING/FYVE/PHD"/>
</dbReference>
<dbReference type="Gene3D" id="3.30.40.10">
    <property type="entry name" value="Zinc/RING finger domain, C3HC4 (zinc finger)"/>
    <property type="match status" value="1"/>
</dbReference>
<dbReference type="SMART" id="SM00184">
    <property type="entry name" value="RING"/>
    <property type="match status" value="1"/>
</dbReference>
<dbReference type="OrthoDB" id="8062037at2759"/>
<dbReference type="GO" id="GO:0008270">
    <property type="term" value="F:zinc ion binding"/>
    <property type="evidence" value="ECO:0007669"/>
    <property type="project" value="UniProtKB-KW"/>
</dbReference>
<evidence type="ECO:0000259" key="3">
    <source>
        <dbReference type="PROSITE" id="PS50089"/>
    </source>
</evidence>
<dbReference type="InterPro" id="IPR001841">
    <property type="entry name" value="Znf_RING"/>
</dbReference>
<dbReference type="EMBL" id="LSSL01005754">
    <property type="protein sequence ID" value="OLY78678.1"/>
    <property type="molecule type" value="Genomic_DNA"/>
</dbReference>
<feature type="chain" id="PRO_5012819480" evidence="2">
    <location>
        <begin position="17"/>
        <end position="292"/>
    </location>
</feature>
<keyword evidence="4" id="KW-0812">Transmembrane</keyword>
<keyword evidence="1" id="KW-0479">Metal-binding</keyword>
<evidence type="ECO:0000256" key="1">
    <source>
        <dbReference type="PROSITE-ProRule" id="PRU00175"/>
    </source>
</evidence>
<keyword evidence="4" id="KW-0472">Membrane</keyword>
<keyword evidence="1" id="KW-0863">Zinc-finger</keyword>
<dbReference type="PROSITE" id="PS50089">
    <property type="entry name" value="ZF_RING_2"/>
    <property type="match status" value="1"/>
</dbReference>
<proteinExistence type="predicted"/>
<comment type="caution">
    <text evidence="4">The sequence shown here is derived from an EMBL/GenBank/DDBJ whole genome shotgun (WGS) entry which is preliminary data.</text>
</comment>
<keyword evidence="5" id="KW-1185">Reference proteome</keyword>
<feature type="domain" description="RING-type" evidence="3">
    <location>
        <begin position="210"/>
        <end position="252"/>
    </location>
</feature>
<accession>A0A1R0GP77</accession>
<dbReference type="InterPro" id="IPR052804">
    <property type="entry name" value="UEC_component"/>
</dbReference>
<evidence type="ECO:0000313" key="5">
    <source>
        <dbReference type="Proteomes" id="UP000187455"/>
    </source>
</evidence>
<evidence type="ECO:0000313" key="4">
    <source>
        <dbReference type="EMBL" id="OLY78678.1"/>
    </source>
</evidence>
<evidence type="ECO:0000256" key="2">
    <source>
        <dbReference type="SAM" id="SignalP"/>
    </source>
</evidence>
<feature type="signal peptide" evidence="2">
    <location>
        <begin position="1"/>
        <end position="16"/>
    </location>
</feature>
<organism evidence="4 5">
    <name type="scientific">Smittium mucronatum</name>
    <dbReference type="NCBI Taxonomy" id="133383"/>
    <lineage>
        <taxon>Eukaryota</taxon>
        <taxon>Fungi</taxon>
        <taxon>Fungi incertae sedis</taxon>
        <taxon>Zoopagomycota</taxon>
        <taxon>Kickxellomycotina</taxon>
        <taxon>Harpellomycetes</taxon>
        <taxon>Harpellales</taxon>
        <taxon>Legeriomycetaceae</taxon>
        <taxon>Smittium</taxon>
    </lineage>
</organism>
<dbReference type="PANTHER" id="PTHR46359">
    <property type="entry name" value="GEO07743P1"/>
    <property type="match status" value="1"/>
</dbReference>
<dbReference type="PANTHER" id="PTHR46359:SF2">
    <property type="entry name" value="GEO07743P1"/>
    <property type="match status" value="1"/>
</dbReference>